<feature type="region of interest" description="Disordered" evidence="4">
    <location>
        <begin position="471"/>
        <end position="492"/>
    </location>
</feature>
<evidence type="ECO:0000313" key="7">
    <source>
        <dbReference type="Proteomes" id="UP000716291"/>
    </source>
</evidence>
<evidence type="ECO:0000256" key="4">
    <source>
        <dbReference type="SAM" id="MobiDB-lite"/>
    </source>
</evidence>
<dbReference type="PROSITE" id="PS50102">
    <property type="entry name" value="RRM"/>
    <property type="match status" value="4"/>
</dbReference>
<feature type="domain" description="RRM" evidence="5">
    <location>
        <begin position="191"/>
        <end position="262"/>
    </location>
</feature>
<dbReference type="SMART" id="SM00360">
    <property type="entry name" value="RRM"/>
    <property type="match status" value="4"/>
</dbReference>
<dbReference type="PANTHER" id="PTHR14089:SF8">
    <property type="entry name" value="RNA-BINDING PROTEIN MRN1"/>
    <property type="match status" value="1"/>
</dbReference>
<evidence type="ECO:0000313" key="6">
    <source>
        <dbReference type="EMBL" id="KAG1304385.1"/>
    </source>
</evidence>
<evidence type="ECO:0000256" key="2">
    <source>
        <dbReference type="ARBA" id="ARBA00022884"/>
    </source>
</evidence>
<dbReference type="GO" id="GO:0010468">
    <property type="term" value="P:regulation of gene expression"/>
    <property type="evidence" value="ECO:0007669"/>
    <property type="project" value="UniProtKB-ARBA"/>
</dbReference>
<dbReference type="InterPro" id="IPR035979">
    <property type="entry name" value="RBD_domain_sf"/>
</dbReference>
<protein>
    <recommendedName>
        <fullName evidence="5">RRM domain-containing protein</fullName>
    </recommendedName>
</protein>
<dbReference type="FunFam" id="3.30.70.330:FF:000120">
    <property type="entry name" value="Negative regulator of differentiation 1"/>
    <property type="match status" value="2"/>
</dbReference>
<feature type="compositionally biased region" description="Basic and acidic residues" evidence="4">
    <location>
        <begin position="481"/>
        <end position="492"/>
    </location>
</feature>
<accession>A0A9P7BPI2</accession>
<dbReference type="InterPro" id="IPR012677">
    <property type="entry name" value="Nucleotide-bd_a/b_plait_sf"/>
</dbReference>
<feature type="domain" description="RRM" evidence="5">
    <location>
        <begin position="395"/>
        <end position="467"/>
    </location>
</feature>
<dbReference type="Gene3D" id="3.30.70.330">
    <property type="match status" value="4"/>
</dbReference>
<organism evidence="6 7">
    <name type="scientific">Rhizopus oryzae</name>
    <name type="common">Mucormycosis agent</name>
    <name type="synonym">Rhizopus arrhizus var. delemar</name>
    <dbReference type="NCBI Taxonomy" id="64495"/>
    <lineage>
        <taxon>Eukaryota</taxon>
        <taxon>Fungi</taxon>
        <taxon>Fungi incertae sedis</taxon>
        <taxon>Mucoromycota</taxon>
        <taxon>Mucoromycotina</taxon>
        <taxon>Mucoromycetes</taxon>
        <taxon>Mucorales</taxon>
        <taxon>Mucorineae</taxon>
        <taxon>Rhizopodaceae</taxon>
        <taxon>Rhizopus</taxon>
    </lineage>
</organism>
<comment type="caution">
    <text evidence="6">The sequence shown here is derived from an EMBL/GenBank/DDBJ whole genome shotgun (WGS) entry which is preliminary data.</text>
</comment>
<dbReference type="EMBL" id="JAANQT010001651">
    <property type="protein sequence ID" value="KAG1304385.1"/>
    <property type="molecule type" value="Genomic_DNA"/>
</dbReference>
<keyword evidence="2 3" id="KW-0694">RNA-binding</keyword>
<feature type="domain" description="RRM" evidence="5">
    <location>
        <begin position="305"/>
        <end position="378"/>
    </location>
</feature>
<dbReference type="GO" id="GO:0010494">
    <property type="term" value="C:cytoplasmic stress granule"/>
    <property type="evidence" value="ECO:0007669"/>
    <property type="project" value="TreeGrafter"/>
</dbReference>
<dbReference type="GO" id="GO:0003729">
    <property type="term" value="F:mRNA binding"/>
    <property type="evidence" value="ECO:0007669"/>
    <property type="project" value="TreeGrafter"/>
</dbReference>
<dbReference type="GO" id="GO:0051252">
    <property type="term" value="P:regulation of RNA metabolic process"/>
    <property type="evidence" value="ECO:0007669"/>
    <property type="project" value="UniProtKB-ARBA"/>
</dbReference>
<dbReference type="PANTHER" id="PTHR14089">
    <property type="entry name" value="PRE-MRNA-SPLICING FACTOR RBM22"/>
    <property type="match status" value="1"/>
</dbReference>
<dbReference type="InterPro" id="IPR000504">
    <property type="entry name" value="RRM_dom"/>
</dbReference>
<name>A0A9P7BPI2_RHIOR</name>
<sequence length="492" mass="53663">MKRSQDTQEANDSKKPRLNQYSYNELYSQYGLLSQYGGTNPFGQNGASFTANYGQPAASLYGLNYGNANMMGASQYGYPQAFFNPAAAAAAAGYNTAEGNRTIYLGGIPPGTTPSEILKQVKTGAIESYRALAEKACVFLSFVDPSSAQLLYQELSFKKMMINGQEIKHGWGNSSSIPLSLKVKIQAGATRAVYIGKIDSSLTKEKLTAEAIKYGPIEEVKVVVEKSCAFVHFLNIASAVKCVTELPTLPEWQSKRVNYAKDHCAGNLTNESFTSPASFGFDAYGNPMMPTLGLQTSPNAGNILRTIYIGSLQPDVKYEDICNAIRGGNVLQVRYFPDKHIAFVSFMDAGTAISVFNYANSQGLVIKGKRVRVGWGKPSTIPSQVAQAIQQGATRNVYIGGIDETVNEDKLRQDFEQFGEIELVNTHKEKNCAFVNFTSVNSAVAAVAGIKLKNSEYQAFKINYGKDRCGNPPRIKNQDINGKKVEVKAEEQ</sequence>
<evidence type="ECO:0000256" key="3">
    <source>
        <dbReference type="PROSITE-ProRule" id="PRU00176"/>
    </source>
</evidence>
<dbReference type="OrthoDB" id="6407164at2759"/>
<dbReference type="SUPFAM" id="SSF54928">
    <property type="entry name" value="RNA-binding domain, RBD"/>
    <property type="match status" value="2"/>
</dbReference>
<gene>
    <name evidence="6" type="ORF">G6F64_009256</name>
</gene>
<evidence type="ECO:0000256" key="1">
    <source>
        <dbReference type="ARBA" id="ARBA00022737"/>
    </source>
</evidence>
<dbReference type="GO" id="GO:0000398">
    <property type="term" value="P:mRNA splicing, via spliceosome"/>
    <property type="evidence" value="ECO:0007669"/>
    <property type="project" value="TreeGrafter"/>
</dbReference>
<dbReference type="Pfam" id="PF00076">
    <property type="entry name" value="RRM_1"/>
    <property type="match status" value="2"/>
</dbReference>
<dbReference type="InterPro" id="IPR039171">
    <property type="entry name" value="Cwc2/Slt11"/>
</dbReference>
<dbReference type="AlphaFoldDB" id="A0A9P7BPI2"/>
<feature type="domain" description="RRM" evidence="5">
    <location>
        <begin position="101"/>
        <end position="174"/>
    </location>
</feature>
<evidence type="ECO:0000259" key="5">
    <source>
        <dbReference type="PROSITE" id="PS50102"/>
    </source>
</evidence>
<keyword evidence="7" id="KW-1185">Reference proteome</keyword>
<dbReference type="Proteomes" id="UP000716291">
    <property type="component" value="Unassembled WGS sequence"/>
</dbReference>
<keyword evidence="1" id="KW-0677">Repeat</keyword>
<proteinExistence type="predicted"/>
<reference evidence="6" key="1">
    <citation type="journal article" date="2020" name="Microb. Genom.">
        <title>Genetic diversity of clinical and environmental Mucorales isolates obtained from an investigation of mucormycosis cases among solid organ transplant recipients.</title>
        <authorList>
            <person name="Nguyen M.H."/>
            <person name="Kaul D."/>
            <person name="Muto C."/>
            <person name="Cheng S.J."/>
            <person name="Richter R.A."/>
            <person name="Bruno V.M."/>
            <person name="Liu G."/>
            <person name="Beyhan S."/>
            <person name="Sundermann A.J."/>
            <person name="Mounaud S."/>
            <person name="Pasculle A.W."/>
            <person name="Nierman W.C."/>
            <person name="Driscoll E."/>
            <person name="Cumbie R."/>
            <person name="Clancy C.J."/>
            <person name="Dupont C.L."/>
        </authorList>
    </citation>
    <scope>NUCLEOTIDE SEQUENCE</scope>
    <source>
        <strain evidence="6">GL11</strain>
    </source>
</reference>